<gene>
    <name evidence="2" type="ORF">RRG08_045701</name>
</gene>
<dbReference type="EMBL" id="JAWDGP010004884">
    <property type="protein sequence ID" value="KAK3761474.1"/>
    <property type="molecule type" value="Genomic_DNA"/>
</dbReference>
<sequence length="185" mass="20596">MGDILTHRWEVCSPTDVRYTHSQRWTPLVLLTIPSYRTDSVAPPHVISLPANKLLTVRRLSSPPRQRQIEKPWFELHKIAARSQRTLKTFENSTTPSSSRPEIFALGSAHCPRLASTFHTDPRRGRGYAGSPPATPADWPRGGASPRVVYAARKLVGFLKAAVGAQLDPRLAAINRSRGRQLCET</sequence>
<accession>A0AAE1D8K7</accession>
<evidence type="ECO:0000256" key="1">
    <source>
        <dbReference type="SAM" id="MobiDB-lite"/>
    </source>
</evidence>
<dbReference type="AlphaFoldDB" id="A0AAE1D8K7"/>
<keyword evidence="3" id="KW-1185">Reference proteome</keyword>
<comment type="caution">
    <text evidence="2">The sequence shown here is derived from an EMBL/GenBank/DDBJ whole genome shotgun (WGS) entry which is preliminary data.</text>
</comment>
<evidence type="ECO:0000313" key="2">
    <source>
        <dbReference type="EMBL" id="KAK3761474.1"/>
    </source>
</evidence>
<protein>
    <submittedName>
        <fullName evidence="2">Uncharacterized protein</fullName>
    </submittedName>
</protein>
<dbReference type="Proteomes" id="UP001283361">
    <property type="component" value="Unassembled WGS sequence"/>
</dbReference>
<proteinExistence type="predicted"/>
<name>A0AAE1D8K7_9GAST</name>
<organism evidence="2 3">
    <name type="scientific">Elysia crispata</name>
    <name type="common">lettuce slug</name>
    <dbReference type="NCBI Taxonomy" id="231223"/>
    <lineage>
        <taxon>Eukaryota</taxon>
        <taxon>Metazoa</taxon>
        <taxon>Spiralia</taxon>
        <taxon>Lophotrochozoa</taxon>
        <taxon>Mollusca</taxon>
        <taxon>Gastropoda</taxon>
        <taxon>Heterobranchia</taxon>
        <taxon>Euthyneura</taxon>
        <taxon>Panpulmonata</taxon>
        <taxon>Sacoglossa</taxon>
        <taxon>Placobranchoidea</taxon>
        <taxon>Plakobranchidae</taxon>
        <taxon>Elysia</taxon>
    </lineage>
</organism>
<reference evidence="2" key="1">
    <citation type="journal article" date="2023" name="G3 (Bethesda)">
        <title>A reference genome for the long-term kleptoplast-retaining sea slug Elysia crispata morphotype clarki.</title>
        <authorList>
            <person name="Eastman K.E."/>
            <person name="Pendleton A.L."/>
            <person name="Shaikh M.A."/>
            <person name="Suttiyut T."/>
            <person name="Ogas R."/>
            <person name="Tomko P."/>
            <person name="Gavelis G."/>
            <person name="Widhalm J.R."/>
            <person name="Wisecaver J.H."/>
        </authorList>
    </citation>
    <scope>NUCLEOTIDE SEQUENCE</scope>
    <source>
        <strain evidence="2">ECLA1</strain>
    </source>
</reference>
<feature type="region of interest" description="Disordered" evidence="1">
    <location>
        <begin position="115"/>
        <end position="143"/>
    </location>
</feature>
<evidence type="ECO:0000313" key="3">
    <source>
        <dbReference type="Proteomes" id="UP001283361"/>
    </source>
</evidence>